<evidence type="ECO:0000256" key="1">
    <source>
        <dbReference type="SAM" id="Phobius"/>
    </source>
</evidence>
<keyword evidence="1" id="KW-0812">Transmembrane</keyword>
<comment type="caution">
    <text evidence="2">The sequence shown here is derived from an EMBL/GenBank/DDBJ whole genome shotgun (WGS) entry which is preliminary data.</text>
</comment>
<dbReference type="AlphaFoldDB" id="A0A2S5CMD3"/>
<dbReference type="GO" id="GO:0005886">
    <property type="term" value="C:plasma membrane"/>
    <property type="evidence" value="ECO:0007669"/>
    <property type="project" value="TreeGrafter"/>
</dbReference>
<accession>A0A2S5CMD3</accession>
<evidence type="ECO:0000313" key="2">
    <source>
        <dbReference type="EMBL" id="POZ51980.1"/>
    </source>
</evidence>
<reference evidence="2 3" key="1">
    <citation type="submission" date="2017-11" db="EMBL/GenBank/DDBJ databases">
        <title>Draft Genome Sequence of Methylobacter psychrotolerans Sph1T, an Obligate Methanotroph from Low-Temperature Environments.</title>
        <authorList>
            <person name="Oshkin I.Y."/>
            <person name="Miroshnikov K."/>
            <person name="Belova S.E."/>
            <person name="Korzhenkov A."/>
            <person name="Toshchakov S.V."/>
            <person name="Dedysh S.N."/>
        </authorList>
    </citation>
    <scope>NUCLEOTIDE SEQUENCE [LARGE SCALE GENOMIC DNA]</scope>
    <source>
        <strain evidence="2 3">Sph1</strain>
    </source>
</reference>
<evidence type="ECO:0000313" key="3">
    <source>
        <dbReference type="Proteomes" id="UP000237423"/>
    </source>
</evidence>
<gene>
    <name evidence="2" type="ORF">AADEFJLK_02201</name>
</gene>
<keyword evidence="1" id="KW-1133">Transmembrane helix</keyword>
<organism evidence="2 3">
    <name type="scientific">Methylovulum psychrotolerans</name>
    <dbReference type="NCBI Taxonomy" id="1704499"/>
    <lineage>
        <taxon>Bacteria</taxon>
        <taxon>Pseudomonadati</taxon>
        <taxon>Pseudomonadota</taxon>
        <taxon>Gammaproteobacteria</taxon>
        <taxon>Methylococcales</taxon>
        <taxon>Methylococcaceae</taxon>
        <taxon>Methylovulum</taxon>
    </lineage>
</organism>
<dbReference type="PANTHER" id="PTHR32309:SF13">
    <property type="entry name" value="FERRIC ENTEROBACTIN TRANSPORT PROTEIN FEPE"/>
    <property type="match status" value="1"/>
</dbReference>
<protein>
    <submittedName>
        <fullName evidence="2">Chain-length determining protein</fullName>
    </submittedName>
</protein>
<dbReference type="RefSeq" id="WP_103974285.1">
    <property type="nucleotide sequence ID" value="NZ_PGFZ01000004.1"/>
</dbReference>
<name>A0A2S5CMD3_9GAMM</name>
<dbReference type="Proteomes" id="UP000237423">
    <property type="component" value="Unassembled WGS sequence"/>
</dbReference>
<dbReference type="PANTHER" id="PTHR32309">
    <property type="entry name" value="TYROSINE-PROTEIN KINASE"/>
    <property type="match status" value="1"/>
</dbReference>
<proteinExistence type="predicted"/>
<feature type="transmembrane region" description="Helical" evidence="1">
    <location>
        <begin position="346"/>
        <end position="370"/>
    </location>
</feature>
<dbReference type="GO" id="GO:0004713">
    <property type="term" value="F:protein tyrosine kinase activity"/>
    <property type="evidence" value="ECO:0007669"/>
    <property type="project" value="TreeGrafter"/>
</dbReference>
<dbReference type="InterPro" id="IPR050445">
    <property type="entry name" value="Bact_polysacc_biosynth/exp"/>
</dbReference>
<dbReference type="EMBL" id="PGFZ01000004">
    <property type="protein sequence ID" value="POZ51980.1"/>
    <property type="molecule type" value="Genomic_DNA"/>
</dbReference>
<sequence length="375" mass="41475">MKKTHKTGPLAALKKHPVLATAVAGAVLAGGYWGFYASDLYISQAHVIIRSTEISSGQSFDLGSLLGAANSADRADQLLLRDYLLSVDMLKKLDARLHLREHYSAPEHDWFSRLGTRFNDTLEIEEFYDYYLGRVSVEFDDFAGVLVIQAQGYDPQTAQAITAALVDDGERFMNELAHNLAREQVSFLSKQVADIGQATLKSRQALLDYQNRHGLVSPQASTENRAGIVNALESQLATFQTTRSAMLGYLMPNAANIVELNLQIAALERQIAAEKAKLAAPEGKPLNSTVEEYQRLEMLASFNQDIYKTALTALEQGRFEASRTLKKMSVLQPPTLPEYPLEPRRIYNSAVSVLMILLAAGIVHLLAAIIRDHKD</sequence>
<keyword evidence="1" id="KW-0472">Membrane</keyword>